<keyword evidence="1" id="KW-0175">Coiled coil</keyword>
<feature type="coiled-coil region" evidence="1">
    <location>
        <begin position="222"/>
        <end position="249"/>
    </location>
</feature>
<dbReference type="VEuPathDB" id="GiardiaDB:SS50377_23652"/>
<proteinExistence type="predicted"/>
<reference evidence="2 3" key="1">
    <citation type="journal article" date="2014" name="PLoS Genet.">
        <title>The Genome of Spironucleus salmonicida Highlights a Fish Pathogen Adapted to Fluctuating Environments.</title>
        <authorList>
            <person name="Xu F."/>
            <person name="Jerlstrom-Hultqvist J."/>
            <person name="Einarsson E."/>
            <person name="Astvaldsson A."/>
            <person name="Svard S.G."/>
            <person name="Andersson J.O."/>
        </authorList>
    </citation>
    <scope>NUCLEOTIDE SEQUENCE</scope>
    <source>
        <strain evidence="3">ATCC 50377</strain>
    </source>
</reference>
<evidence type="ECO:0000256" key="1">
    <source>
        <dbReference type="SAM" id="Coils"/>
    </source>
</evidence>
<dbReference type="EMBL" id="KI545981">
    <property type="protein sequence ID" value="EST48635.1"/>
    <property type="molecule type" value="Genomic_DNA"/>
</dbReference>
<organism evidence="2">
    <name type="scientific">Spironucleus salmonicida</name>
    <dbReference type="NCBI Taxonomy" id="348837"/>
    <lineage>
        <taxon>Eukaryota</taxon>
        <taxon>Metamonada</taxon>
        <taxon>Diplomonadida</taxon>
        <taxon>Hexamitidae</taxon>
        <taxon>Hexamitinae</taxon>
        <taxon>Spironucleus</taxon>
    </lineage>
</organism>
<dbReference type="EMBL" id="AUWU02000004">
    <property type="protein sequence ID" value="KAH0573717.1"/>
    <property type="molecule type" value="Genomic_DNA"/>
</dbReference>
<evidence type="ECO:0000313" key="2">
    <source>
        <dbReference type="EMBL" id="EST48635.1"/>
    </source>
</evidence>
<feature type="coiled-coil region" evidence="1">
    <location>
        <begin position="130"/>
        <end position="178"/>
    </location>
</feature>
<reference evidence="3" key="2">
    <citation type="submission" date="2020-12" db="EMBL/GenBank/DDBJ databases">
        <title>New Spironucleus salmonicida genome in near-complete chromosomes.</title>
        <authorList>
            <person name="Xu F."/>
            <person name="Kurt Z."/>
            <person name="Jimenez-Gonzalez A."/>
            <person name="Astvaldsson A."/>
            <person name="Andersson J.O."/>
            <person name="Svard S.G."/>
        </authorList>
    </citation>
    <scope>NUCLEOTIDE SEQUENCE</scope>
    <source>
        <strain evidence="3">ATCC 50377</strain>
    </source>
</reference>
<accession>V6LVL0</accession>
<feature type="coiled-coil region" evidence="1">
    <location>
        <begin position="3"/>
        <end position="55"/>
    </location>
</feature>
<name>V6LVL0_9EUKA</name>
<gene>
    <name evidence="2" type="ORF">SS50377_11248</name>
    <name evidence="3" type="ORF">SS50377_23652</name>
</gene>
<dbReference type="AlphaFoldDB" id="V6LVL0"/>
<dbReference type="Proteomes" id="UP000018208">
    <property type="component" value="Unassembled WGS sequence"/>
</dbReference>
<protein>
    <submittedName>
        <fullName evidence="2">Uncharacterized protein</fullName>
    </submittedName>
</protein>
<evidence type="ECO:0000313" key="4">
    <source>
        <dbReference type="Proteomes" id="UP000018208"/>
    </source>
</evidence>
<keyword evidence="4" id="KW-1185">Reference proteome</keyword>
<evidence type="ECO:0000313" key="3">
    <source>
        <dbReference type="EMBL" id="KAH0573717.1"/>
    </source>
</evidence>
<sequence length="309" mass="36436">MDINKLKHSIIQKQEEIKSLEGKIKAQEQEIIDLQNELNDNEQQHKVAMEQLQEKLTTFETDPSQLPPEIRDLKTQIFAKIEEIEKNTEDNIQVAIMEAKSHTRPQYQTISEKLMQREQQQRNIHRKNYIQQLQLEKDQLQNELVQQRQKNVDLQTHIKQTEENIRKLRHELRYVMTESLEKKQQIGNALEQVKPSQKPQKTQVINLAQQSQLQPQKPADRTDSLKQKIDVLQKQISDAQNDIRLVTNLAKTELEDLNLLDKMRSTQPLTPDEKRQICDQLSKNDEITQALLRLAQIKEQQSFKLPQLK</sequence>